<gene>
    <name evidence="4" type="ORF">GBAR_LOCUS18123</name>
</gene>
<sequence length="587" mass="62927">MGEPPGPRGLALVLTCGRVVLADYLVGIDVGGTFTDFVSYNSKTRAIDVWKILSTPHDPNEGVLGGLGHFEAPSDIRNIRLGTTVATNAILERKGATVAYVTTEGFRDIPFIQRGNRRSHYDITWIKPKPLVKRRHCYEVSERIMADGTVHVPLDEDGVRTIAQQIREDGSIEAVALNFLFSYVTPDHERRAKEILEEELPDIPISISYDVLPKWKEYERASTTIADAYVKPVVNSQIANLRERFKASGITDQAVVIKSNGGEMTLEAAQRTPIQMTVSGPTGGVIAGKHVAKLSGISHLVTLDMGGTSTDTSTIVGGKENFTTDYEVEFGVPIQIPMIDIRTIGAGGGSIAWIDKGGMLRVGPESAGANPGPACYGSGGERPAVTDANLLLGRINPENFLGGEMALDMQAAEKALASVAGPLGRTAEETALAIVQIANNNMVGALRSVLIERGLDPRDFALLAFGGAGPLHAADLMNDAGIPSGVIPNYPGHFSAFGFILTDARVDVQRTVQMTSKRFDQDRASEVMAALIETGIAELKAQGYVKNIEDLPLAGDALSRAELRAGDPDRLRFLHRRDDAQGLAGVP</sequence>
<evidence type="ECO:0000313" key="5">
    <source>
        <dbReference type="Proteomes" id="UP001174909"/>
    </source>
</evidence>
<protein>
    <submittedName>
        <fullName evidence="4">D-/L-hydantoinase subunit A</fullName>
    </submittedName>
</protein>
<dbReference type="InterPro" id="IPR045079">
    <property type="entry name" value="Oxoprolinase-like"/>
</dbReference>
<proteinExistence type="predicted"/>
<evidence type="ECO:0000313" key="4">
    <source>
        <dbReference type="EMBL" id="CAI8032006.1"/>
    </source>
</evidence>
<reference evidence="4" key="1">
    <citation type="submission" date="2023-03" db="EMBL/GenBank/DDBJ databases">
        <authorList>
            <person name="Steffen K."/>
            <person name="Cardenas P."/>
        </authorList>
    </citation>
    <scope>NUCLEOTIDE SEQUENCE</scope>
</reference>
<dbReference type="Proteomes" id="UP001174909">
    <property type="component" value="Unassembled WGS sequence"/>
</dbReference>
<dbReference type="Pfam" id="PF01968">
    <property type="entry name" value="Hydantoinase_A"/>
    <property type="match status" value="1"/>
</dbReference>
<organism evidence="4 5">
    <name type="scientific">Geodia barretti</name>
    <name type="common">Barrett's horny sponge</name>
    <dbReference type="NCBI Taxonomy" id="519541"/>
    <lineage>
        <taxon>Eukaryota</taxon>
        <taxon>Metazoa</taxon>
        <taxon>Porifera</taxon>
        <taxon>Demospongiae</taxon>
        <taxon>Heteroscleromorpha</taxon>
        <taxon>Tetractinellida</taxon>
        <taxon>Astrophorina</taxon>
        <taxon>Geodiidae</taxon>
        <taxon>Geodia</taxon>
    </lineage>
</organism>
<keyword evidence="1" id="KW-0732">Signal</keyword>
<dbReference type="EMBL" id="CASHTH010002581">
    <property type="protein sequence ID" value="CAI8032006.1"/>
    <property type="molecule type" value="Genomic_DNA"/>
</dbReference>
<feature type="domain" description="Hydantoinase/oxoprolinase N-terminal" evidence="3">
    <location>
        <begin position="26"/>
        <end position="199"/>
    </location>
</feature>
<evidence type="ECO:0000259" key="2">
    <source>
        <dbReference type="Pfam" id="PF01968"/>
    </source>
</evidence>
<dbReference type="GO" id="GO:0006749">
    <property type="term" value="P:glutathione metabolic process"/>
    <property type="evidence" value="ECO:0007669"/>
    <property type="project" value="TreeGrafter"/>
</dbReference>
<evidence type="ECO:0000256" key="1">
    <source>
        <dbReference type="SAM" id="SignalP"/>
    </source>
</evidence>
<dbReference type="InterPro" id="IPR008040">
    <property type="entry name" value="Hydant_A_N"/>
</dbReference>
<dbReference type="GO" id="GO:0005829">
    <property type="term" value="C:cytosol"/>
    <property type="evidence" value="ECO:0007669"/>
    <property type="project" value="TreeGrafter"/>
</dbReference>
<dbReference type="PANTHER" id="PTHR11365:SF23">
    <property type="entry name" value="HYPOTHETICAL 5-OXOPROLINASE (EUROFUNG)-RELATED"/>
    <property type="match status" value="1"/>
</dbReference>
<dbReference type="AlphaFoldDB" id="A0AA35WX42"/>
<name>A0AA35WX42_GEOBA</name>
<feature type="signal peptide" evidence="1">
    <location>
        <begin position="1"/>
        <end position="22"/>
    </location>
</feature>
<accession>A0AA35WX42</accession>
<dbReference type="PANTHER" id="PTHR11365">
    <property type="entry name" value="5-OXOPROLINASE RELATED"/>
    <property type="match status" value="1"/>
</dbReference>
<dbReference type="GO" id="GO:0017168">
    <property type="term" value="F:5-oxoprolinase (ATP-hydrolyzing) activity"/>
    <property type="evidence" value="ECO:0007669"/>
    <property type="project" value="TreeGrafter"/>
</dbReference>
<feature type="domain" description="Hydantoinase A/oxoprolinase" evidence="2">
    <location>
        <begin position="220"/>
        <end position="506"/>
    </location>
</feature>
<dbReference type="Pfam" id="PF05378">
    <property type="entry name" value="Hydant_A_N"/>
    <property type="match status" value="1"/>
</dbReference>
<keyword evidence="5" id="KW-1185">Reference proteome</keyword>
<comment type="caution">
    <text evidence="4">The sequence shown here is derived from an EMBL/GenBank/DDBJ whole genome shotgun (WGS) entry which is preliminary data.</text>
</comment>
<dbReference type="InterPro" id="IPR002821">
    <property type="entry name" value="Hydantoinase_A"/>
</dbReference>
<evidence type="ECO:0000259" key="3">
    <source>
        <dbReference type="Pfam" id="PF05378"/>
    </source>
</evidence>
<feature type="chain" id="PRO_5041325903" evidence="1">
    <location>
        <begin position="23"/>
        <end position="587"/>
    </location>
</feature>